<name>A0A127VHZ1_9SPHI</name>
<gene>
    <name evidence="2" type="ORF">AY601_4030</name>
</gene>
<feature type="domain" description="Rhodanese" evidence="1">
    <location>
        <begin position="43"/>
        <end position="131"/>
    </location>
</feature>
<dbReference type="PANTHER" id="PTHR43031">
    <property type="entry name" value="FAD-DEPENDENT OXIDOREDUCTASE"/>
    <property type="match status" value="1"/>
</dbReference>
<dbReference type="SMART" id="SM00450">
    <property type="entry name" value="RHOD"/>
    <property type="match status" value="1"/>
</dbReference>
<dbReference type="Gene3D" id="3.40.250.10">
    <property type="entry name" value="Rhodanese-like domain"/>
    <property type="match status" value="1"/>
</dbReference>
<sequence length="133" mass="15281">MHLADKLLINFIFDHYSWIINYPFKALKMKEISVEELKQKIDNKEDFQLIDVRETFEYDTSNLNGENIPLGGILIEVEKIATDKPVIMQCRSGKRSAAAVMQLEQLHGFTNLYNLKGGILAWQAAFDPSMPVY</sequence>
<proteinExistence type="predicted"/>
<keyword evidence="3" id="KW-1185">Reference proteome</keyword>
<accession>A0A127VHZ1</accession>
<dbReference type="Proteomes" id="UP000071561">
    <property type="component" value="Chromosome"/>
</dbReference>
<reference evidence="2 3" key="1">
    <citation type="submission" date="2016-03" db="EMBL/GenBank/DDBJ databases">
        <title>Complete genome sequence of Pedobacter cryoconitis PAMC 27485.</title>
        <authorList>
            <person name="Lee J."/>
            <person name="Kim O.-S."/>
        </authorList>
    </citation>
    <scope>NUCLEOTIDE SEQUENCE [LARGE SCALE GENOMIC DNA]</scope>
    <source>
        <strain evidence="2 3">PAMC 27485</strain>
    </source>
</reference>
<dbReference type="Pfam" id="PF00581">
    <property type="entry name" value="Rhodanese"/>
    <property type="match status" value="1"/>
</dbReference>
<dbReference type="EMBL" id="CP014504">
    <property type="protein sequence ID" value="AMQ00882.1"/>
    <property type="molecule type" value="Genomic_DNA"/>
</dbReference>
<dbReference type="PROSITE" id="PS50206">
    <property type="entry name" value="RHODANESE_3"/>
    <property type="match status" value="1"/>
</dbReference>
<dbReference type="AlphaFoldDB" id="A0A127VHZ1"/>
<evidence type="ECO:0000313" key="3">
    <source>
        <dbReference type="Proteomes" id="UP000071561"/>
    </source>
</evidence>
<dbReference type="PATRIC" id="fig|188932.3.peg.4185"/>
<evidence type="ECO:0000259" key="1">
    <source>
        <dbReference type="PROSITE" id="PS50206"/>
    </source>
</evidence>
<evidence type="ECO:0000313" key="2">
    <source>
        <dbReference type="EMBL" id="AMQ00882.1"/>
    </source>
</evidence>
<dbReference type="KEGG" id="pcm:AY601_4030"/>
<dbReference type="SUPFAM" id="SSF52821">
    <property type="entry name" value="Rhodanese/Cell cycle control phosphatase"/>
    <property type="match status" value="1"/>
</dbReference>
<protein>
    <submittedName>
        <fullName evidence="2">NADH oxidase</fullName>
    </submittedName>
</protein>
<dbReference type="InterPro" id="IPR036873">
    <property type="entry name" value="Rhodanese-like_dom_sf"/>
</dbReference>
<organism evidence="2 3">
    <name type="scientific">Pedobacter cryoconitis</name>
    <dbReference type="NCBI Taxonomy" id="188932"/>
    <lineage>
        <taxon>Bacteria</taxon>
        <taxon>Pseudomonadati</taxon>
        <taxon>Bacteroidota</taxon>
        <taxon>Sphingobacteriia</taxon>
        <taxon>Sphingobacteriales</taxon>
        <taxon>Sphingobacteriaceae</taxon>
        <taxon>Pedobacter</taxon>
    </lineage>
</organism>
<dbReference type="PANTHER" id="PTHR43031:SF1">
    <property type="entry name" value="PYRIDINE NUCLEOTIDE-DISULPHIDE OXIDOREDUCTASE"/>
    <property type="match status" value="1"/>
</dbReference>
<dbReference type="InterPro" id="IPR050229">
    <property type="entry name" value="GlpE_sulfurtransferase"/>
</dbReference>
<dbReference type="CDD" id="cd00158">
    <property type="entry name" value="RHOD"/>
    <property type="match status" value="1"/>
</dbReference>
<dbReference type="InterPro" id="IPR001763">
    <property type="entry name" value="Rhodanese-like_dom"/>
</dbReference>